<dbReference type="RefSeq" id="WP_089022292.1">
    <property type="nucleotide sequence ID" value="NZ_NIQC01000001.1"/>
</dbReference>
<dbReference type="AlphaFoldDB" id="A0A226C0N9"/>
<protein>
    <submittedName>
        <fullName evidence="1">Uncharacterized protein</fullName>
    </submittedName>
</protein>
<comment type="caution">
    <text evidence="1">The sequence shown here is derived from an EMBL/GenBank/DDBJ whole genome shotgun (WGS) entry which is preliminary data.</text>
</comment>
<name>A0A226C0N9_9FIRM</name>
<sequence>MEQQRPKLEHVKTKLEKIEARTLGKSNQEGTKHRLSTDWNYQIKKRTKEFIVLAATCRTWFIPEGLFEIFTEFTLVYRSQEEITRDQLENSMERLLLPAGEQNAMMVAQITDKMRGSPMVISPQVKLKNKDVNLN</sequence>
<dbReference type="OrthoDB" id="9836800at2"/>
<dbReference type="EMBL" id="NIQC01000001">
    <property type="protein sequence ID" value="OWZ84868.1"/>
    <property type="molecule type" value="Genomic_DNA"/>
</dbReference>
<reference evidence="1 2" key="1">
    <citation type="submission" date="2017-06" db="EMBL/GenBank/DDBJ databases">
        <title>Draft Genome Sequence of Natranaerobius trueperi halophilic, alkalithermophilic bacteria from soda lakes.</title>
        <authorList>
            <person name="Zhao B."/>
        </authorList>
    </citation>
    <scope>NUCLEOTIDE SEQUENCE [LARGE SCALE GENOMIC DNA]</scope>
    <source>
        <strain evidence="1 2">DSM 18760</strain>
    </source>
</reference>
<accession>A0A226C0N9</accession>
<gene>
    <name evidence="1" type="ORF">CDO51_00220</name>
</gene>
<evidence type="ECO:0000313" key="2">
    <source>
        <dbReference type="Proteomes" id="UP000214588"/>
    </source>
</evidence>
<organism evidence="1 2">
    <name type="scientific">Natranaerobius trueperi</name>
    <dbReference type="NCBI Taxonomy" id="759412"/>
    <lineage>
        <taxon>Bacteria</taxon>
        <taxon>Bacillati</taxon>
        <taxon>Bacillota</taxon>
        <taxon>Clostridia</taxon>
        <taxon>Natranaerobiales</taxon>
        <taxon>Natranaerobiaceae</taxon>
        <taxon>Natranaerobius</taxon>
    </lineage>
</organism>
<keyword evidence="2" id="KW-1185">Reference proteome</keyword>
<evidence type="ECO:0000313" key="1">
    <source>
        <dbReference type="EMBL" id="OWZ84868.1"/>
    </source>
</evidence>
<dbReference type="Proteomes" id="UP000214588">
    <property type="component" value="Unassembled WGS sequence"/>
</dbReference>
<proteinExistence type="predicted"/>